<evidence type="ECO:0000256" key="1">
    <source>
        <dbReference type="ARBA" id="ARBA00001917"/>
    </source>
</evidence>
<dbReference type="GO" id="GO:0102266">
    <property type="term" value="F:tRNA-dihydrouridine20a synthase activity"/>
    <property type="evidence" value="ECO:0007669"/>
    <property type="project" value="RHEA"/>
</dbReference>
<evidence type="ECO:0000313" key="16">
    <source>
        <dbReference type="Proteomes" id="UP000294862"/>
    </source>
</evidence>
<keyword evidence="8 10" id="KW-0560">Oxidoreductase</keyword>
<evidence type="ECO:0000256" key="7">
    <source>
        <dbReference type="ARBA" id="ARBA00022884"/>
    </source>
</evidence>
<comment type="similarity">
    <text evidence="10">Belongs to the Dus family. DusA subfamily.</text>
</comment>
<protein>
    <recommendedName>
        <fullName evidence="10">tRNA-dihydrouridine(20/20a) synthase</fullName>
        <ecNumber evidence="10">1.3.1.91</ecNumber>
    </recommendedName>
    <alternativeName>
        <fullName evidence="10">U20-specific dihydrouridine synthase</fullName>
        <shortName evidence="10">U20-specific Dus</shortName>
    </alternativeName>
    <alternativeName>
        <fullName evidence="10">tRNA-dihydrouridine synthase A</fullName>
    </alternativeName>
</protein>
<dbReference type="EMBL" id="SLWQ01000011">
    <property type="protein sequence ID" value="TCO36830.1"/>
    <property type="molecule type" value="Genomic_DNA"/>
</dbReference>
<keyword evidence="6 10" id="KW-0521">NADP</keyword>
<dbReference type="PROSITE" id="PS01136">
    <property type="entry name" value="UPF0034"/>
    <property type="match status" value="1"/>
</dbReference>
<sequence length="344" mass="38136">MGIENQHVAEKSAALKSTKFSVAPMMDWTDRHCRYFHRLLAPHALLYTEMVTAPAVIHGDRARLLGYDEAEHPVALQLGGSEPDELAEAARIGAELGYDEINLNVGCPSDRVQSGRFGACLMREPALVRDCVAAMREAVAHLGVPVTVKCRIGVDDQDEYAGLASFIETVQASGCDTFIVHARKAWLQGLSPKENREVPPLNHARVYRLKQEHARLTVVINGGIATLAEALEHLRHVDGVMLGRTAYHEPYRLAEIEHALHGTPLPDRDEVLQRLRPYVEAHLARGDRLQHITRHVLGLYQGLPGARMFRRVLSEQAHRADAGWDVVEAAIEARRAGERALRAA</sequence>
<evidence type="ECO:0000256" key="9">
    <source>
        <dbReference type="ARBA" id="ARBA00058013"/>
    </source>
</evidence>
<organism evidence="15 16">
    <name type="scientific">Dokdonella fugitiva</name>
    <dbReference type="NCBI Taxonomy" id="328517"/>
    <lineage>
        <taxon>Bacteria</taxon>
        <taxon>Pseudomonadati</taxon>
        <taxon>Pseudomonadota</taxon>
        <taxon>Gammaproteobacteria</taxon>
        <taxon>Lysobacterales</taxon>
        <taxon>Rhodanobacteraceae</taxon>
        <taxon>Dokdonella</taxon>
    </lineage>
</organism>
<evidence type="ECO:0000256" key="13">
    <source>
        <dbReference type="PIRSR" id="PIRSR006621-2"/>
    </source>
</evidence>
<feature type="binding site" evidence="10 13">
    <location>
        <position position="149"/>
    </location>
    <ligand>
        <name>FMN</name>
        <dbReference type="ChEBI" id="CHEBI:58210"/>
    </ligand>
</feature>
<evidence type="ECO:0000313" key="15">
    <source>
        <dbReference type="EMBL" id="TCO36830.1"/>
    </source>
</evidence>
<keyword evidence="2 10" id="KW-0820">tRNA-binding</keyword>
<dbReference type="GO" id="GO:0010181">
    <property type="term" value="F:FMN binding"/>
    <property type="evidence" value="ECO:0007669"/>
    <property type="project" value="UniProtKB-UniRule"/>
</dbReference>
<comment type="catalytic activity">
    <reaction evidence="10">
        <text>5,6-dihydrouridine(20) in tRNA + NAD(+) = uridine(20) in tRNA + NADH + H(+)</text>
        <dbReference type="Rhea" id="RHEA:53340"/>
        <dbReference type="Rhea" id="RHEA-COMP:13533"/>
        <dbReference type="Rhea" id="RHEA-COMP:13534"/>
        <dbReference type="ChEBI" id="CHEBI:15378"/>
        <dbReference type="ChEBI" id="CHEBI:57540"/>
        <dbReference type="ChEBI" id="CHEBI:57945"/>
        <dbReference type="ChEBI" id="CHEBI:65315"/>
        <dbReference type="ChEBI" id="CHEBI:74443"/>
        <dbReference type="EC" id="1.3.1.91"/>
    </reaction>
</comment>
<comment type="function">
    <text evidence="9 10">Catalyzes the synthesis of 5,6-dihydrouridine (D), a modified base found in the D-loop of most tRNAs, via the reduction of the C5-C6 double bond in target uridines. Specifically modifies U20 and U20a in tRNAs.</text>
</comment>
<dbReference type="InterPro" id="IPR035587">
    <property type="entry name" value="DUS-like_FMN-bd"/>
</dbReference>
<feature type="binding site" evidence="10 13">
    <location>
        <begin position="243"/>
        <end position="244"/>
    </location>
    <ligand>
        <name>FMN</name>
        <dbReference type="ChEBI" id="CHEBI:58210"/>
    </ligand>
</feature>
<comment type="catalytic activity">
    <reaction evidence="10">
        <text>5,6-dihydrouridine(20) in tRNA + NADP(+) = uridine(20) in tRNA + NADPH + H(+)</text>
        <dbReference type="Rhea" id="RHEA:53336"/>
        <dbReference type="Rhea" id="RHEA-COMP:13533"/>
        <dbReference type="Rhea" id="RHEA-COMP:13534"/>
        <dbReference type="ChEBI" id="CHEBI:15378"/>
        <dbReference type="ChEBI" id="CHEBI:57783"/>
        <dbReference type="ChEBI" id="CHEBI:58349"/>
        <dbReference type="ChEBI" id="CHEBI:65315"/>
        <dbReference type="ChEBI" id="CHEBI:74443"/>
        <dbReference type="EC" id="1.3.1.91"/>
    </reaction>
</comment>
<keyword evidence="3 10" id="KW-0285">Flavoprotein</keyword>
<keyword evidence="5 10" id="KW-0819">tRNA processing</keyword>
<reference evidence="15 16" key="1">
    <citation type="journal article" date="2015" name="Stand. Genomic Sci.">
        <title>Genomic Encyclopedia of Bacterial and Archaeal Type Strains, Phase III: the genomes of soil and plant-associated and newly described type strains.</title>
        <authorList>
            <person name="Whitman W.B."/>
            <person name="Woyke T."/>
            <person name="Klenk H.P."/>
            <person name="Zhou Y."/>
            <person name="Lilburn T.G."/>
            <person name="Beck B.J."/>
            <person name="De Vos P."/>
            <person name="Vandamme P."/>
            <person name="Eisen J.A."/>
            <person name="Garrity G."/>
            <person name="Hugenholtz P."/>
            <person name="Kyrpides N.C."/>
        </authorList>
    </citation>
    <scope>NUCLEOTIDE SEQUENCE [LARGE SCALE GENOMIC DNA]</scope>
    <source>
        <strain evidence="15 16">A3</strain>
    </source>
</reference>
<dbReference type="Pfam" id="PF01207">
    <property type="entry name" value="Dus"/>
    <property type="match status" value="1"/>
</dbReference>
<dbReference type="NCBIfam" id="TIGR00742">
    <property type="entry name" value="yjbN"/>
    <property type="match status" value="1"/>
</dbReference>
<gene>
    <name evidence="10" type="primary">dusA</name>
    <name evidence="15" type="ORF">EV148_1116</name>
</gene>
<dbReference type="InterPro" id="IPR013785">
    <property type="entry name" value="Aldolase_TIM"/>
</dbReference>
<dbReference type="NCBIfam" id="NF008774">
    <property type="entry name" value="PRK11815.1"/>
    <property type="match status" value="1"/>
</dbReference>
<evidence type="ECO:0000256" key="8">
    <source>
        <dbReference type="ARBA" id="ARBA00023002"/>
    </source>
</evidence>
<evidence type="ECO:0000256" key="3">
    <source>
        <dbReference type="ARBA" id="ARBA00022630"/>
    </source>
</evidence>
<evidence type="ECO:0000256" key="4">
    <source>
        <dbReference type="ARBA" id="ARBA00022643"/>
    </source>
</evidence>
<keyword evidence="4 10" id="KW-0288">FMN</keyword>
<feature type="active site" description="Proton donor" evidence="10 12">
    <location>
        <position position="107"/>
    </location>
</feature>
<feature type="site" description="Interacts with tRNA; defines subfamily-specific binding signature" evidence="10">
    <location>
        <position position="193"/>
    </location>
</feature>
<evidence type="ECO:0000256" key="11">
    <source>
        <dbReference type="PIRNR" id="PIRNR006621"/>
    </source>
</evidence>
<dbReference type="InterPro" id="IPR018517">
    <property type="entry name" value="tRNA_hU_synthase_CS"/>
</dbReference>
<dbReference type="GO" id="GO:0050660">
    <property type="term" value="F:flavin adenine dinucleotide binding"/>
    <property type="evidence" value="ECO:0007669"/>
    <property type="project" value="InterPro"/>
</dbReference>
<dbReference type="Gene3D" id="3.20.20.70">
    <property type="entry name" value="Aldolase class I"/>
    <property type="match status" value="1"/>
</dbReference>
<accession>A0A4V2S1J6</accession>
<dbReference type="AlphaFoldDB" id="A0A4V2S1J6"/>
<dbReference type="GO" id="GO:0102264">
    <property type="term" value="F:tRNA-dihydrouridine20 synthase activity"/>
    <property type="evidence" value="ECO:0007669"/>
    <property type="project" value="UniProtKB-EC"/>
</dbReference>
<feature type="site" description="Interacts with tRNA" evidence="10">
    <location>
        <position position="104"/>
    </location>
</feature>
<keyword evidence="7 10" id="KW-0694">RNA-binding</keyword>
<feature type="site" description="Interacts with tRNA; defines subfamily-specific binding signature" evidence="10">
    <location>
        <position position="310"/>
    </location>
</feature>
<dbReference type="CDD" id="cd02801">
    <property type="entry name" value="DUS_like_FMN"/>
    <property type="match status" value="1"/>
</dbReference>
<dbReference type="HAMAP" id="MF_02041">
    <property type="entry name" value="DusA_subfam"/>
    <property type="match status" value="1"/>
</dbReference>
<keyword evidence="13" id="KW-0547">Nucleotide-binding</keyword>
<comment type="similarity">
    <text evidence="11">Belongs to the dus family.</text>
</comment>
<dbReference type="Proteomes" id="UP000294862">
    <property type="component" value="Unassembled WGS sequence"/>
</dbReference>
<comment type="catalytic activity">
    <reaction evidence="10">
        <text>5,6-dihydrouridine(20a) in tRNA + NAD(+) = uridine(20a) in tRNA + NADH + H(+)</text>
        <dbReference type="Rhea" id="RHEA:53348"/>
        <dbReference type="Rhea" id="RHEA-COMP:13535"/>
        <dbReference type="Rhea" id="RHEA-COMP:13536"/>
        <dbReference type="ChEBI" id="CHEBI:15378"/>
        <dbReference type="ChEBI" id="CHEBI:57540"/>
        <dbReference type="ChEBI" id="CHEBI:57945"/>
        <dbReference type="ChEBI" id="CHEBI:65315"/>
        <dbReference type="ChEBI" id="CHEBI:74443"/>
    </reaction>
</comment>
<name>A0A4V2S1J6_9GAMM</name>
<evidence type="ECO:0000256" key="6">
    <source>
        <dbReference type="ARBA" id="ARBA00022857"/>
    </source>
</evidence>
<feature type="site" description="Interacts with tRNA; defines subfamily-specific binding signature" evidence="10">
    <location>
        <position position="307"/>
    </location>
</feature>
<dbReference type="PANTHER" id="PTHR42907:SF1">
    <property type="entry name" value="FMN-LINKED OXIDOREDUCTASES SUPERFAMILY PROTEIN"/>
    <property type="match status" value="1"/>
</dbReference>
<feature type="site" description="Interacts with tRNA" evidence="10">
    <location>
        <position position="196"/>
    </location>
</feature>
<evidence type="ECO:0000256" key="12">
    <source>
        <dbReference type="PIRSR" id="PIRSR006621-1"/>
    </source>
</evidence>
<dbReference type="PIRSF" id="PIRSF006621">
    <property type="entry name" value="Dus"/>
    <property type="match status" value="1"/>
</dbReference>
<proteinExistence type="inferred from homology"/>
<dbReference type="OrthoDB" id="9783413at2"/>
<feature type="binding site" evidence="10 13">
    <location>
        <position position="181"/>
    </location>
    <ligand>
        <name>FMN</name>
        <dbReference type="ChEBI" id="CHEBI:58210"/>
    </ligand>
</feature>
<evidence type="ECO:0000256" key="5">
    <source>
        <dbReference type="ARBA" id="ARBA00022694"/>
    </source>
</evidence>
<dbReference type="RefSeq" id="WP_131999877.1">
    <property type="nucleotide sequence ID" value="NZ_SLWQ01000011.1"/>
</dbReference>
<evidence type="ECO:0000256" key="10">
    <source>
        <dbReference type="HAMAP-Rule" id="MF_02041"/>
    </source>
</evidence>
<comment type="caution">
    <text evidence="15">The sequence shown here is derived from an EMBL/GenBank/DDBJ whole genome shotgun (WGS) entry which is preliminary data.</text>
</comment>
<feature type="binding site" evidence="10 13">
    <location>
        <position position="77"/>
    </location>
    <ligand>
        <name>FMN</name>
        <dbReference type="ChEBI" id="CHEBI:58210"/>
    </ligand>
</feature>
<evidence type="ECO:0000256" key="2">
    <source>
        <dbReference type="ARBA" id="ARBA00022555"/>
    </source>
</evidence>
<comment type="catalytic activity">
    <reaction evidence="10">
        <text>5,6-dihydrouridine(20a) in tRNA + NADP(+) = uridine(20a) in tRNA + NADPH + H(+)</text>
        <dbReference type="Rhea" id="RHEA:53344"/>
        <dbReference type="Rhea" id="RHEA-COMP:13535"/>
        <dbReference type="Rhea" id="RHEA-COMP:13536"/>
        <dbReference type="ChEBI" id="CHEBI:15378"/>
        <dbReference type="ChEBI" id="CHEBI:57783"/>
        <dbReference type="ChEBI" id="CHEBI:58349"/>
        <dbReference type="ChEBI" id="CHEBI:65315"/>
        <dbReference type="ChEBI" id="CHEBI:74443"/>
    </reaction>
</comment>
<dbReference type="PANTHER" id="PTHR42907">
    <property type="entry name" value="FMN-LINKED OXIDOREDUCTASES SUPERFAMILY PROTEIN"/>
    <property type="match status" value="1"/>
</dbReference>
<dbReference type="GO" id="GO:0000049">
    <property type="term" value="F:tRNA binding"/>
    <property type="evidence" value="ECO:0007669"/>
    <property type="project" value="UniProtKB-UniRule"/>
</dbReference>
<dbReference type="InterPro" id="IPR004653">
    <property type="entry name" value="DusA"/>
</dbReference>
<feature type="binding site" evidence="10 13">
    <location>
        <begin position="24"/>
        <end position="26"/>
    </location>
    <ligand>
        <name>FMN</name>
        <dbReference type="ChEBI" id="CHEBI:58210"/>
    </ligand>
</feature>
<feature type="binding site" evidence="10 13">
    <location>
        <begin position="221"/>
        <end position="223"/>
    </location>
    <ligand>
        <name>FMN</name>
        <dbReference type="ChEBI" id="CHEBI:58210"/>
    </ligand>
</feature>
<dbReference type="FunFam" id="3.20.20.70:FF:000083">
    <property type="entry name" value="tRNA-dihydrouridine(20/20a) synthase"/>
    <property type="match status" value="1"/>
</dbReference>
<keyword evidence="16" id="KW-1185">Reference proteome</keyword>
<dbReference type="InterPro" id="IPR001269">
    <property type="entry name" value="DUS_fam"/>
</dbReference>
<comment type="cofactor">
    <cofactor evidence="1 10 11 13">
        <name>FMN</name>
        <dbReference type="ChEBI" id="CHEBI:58210"/>
    </cofactor>
</comment>
<dbReference type="EC" id="1.3.1.91" evidence="10"/>
<evidence type="ECO:0000259" key="14">
    <source>
        <dbReference type="Pfam" id="PF01207"/>
    </source>
</evidence>
<dbReference type="SUPFAM" id="SSF51395">
    <property type="entry name" value="FMN-linked oxidoreductases"/>
    <property type="match status" value="1"/>
</dbReference>
<dbReference type="Gene3D" id="1.20.120.1460">
    <property type="match status" value="1"/>
</dbReference>
<feature type="domain" description="DUS-like FMN-binding" evidence="14">
    <location>
        <begin position="22"/>
        <end position="329"/>
    </location>
</feature>